<evidence type="ECO:0000313" key="1">
    <source>
        <dbReference type="EMBL" id="EGF92650.1"/>
    </source>
</evidence>
<gene>
    <name evidence="1" type="ORF">ABI_10870</name>
</gene>
<sequence length="469" mass="49509">MRKNSETSPSGRVRAGLGLGVVAAVAMALGSISAPQAVAGDGNYERSSAARVSGYMKPCFGMLLDAQLRTCGPRHYKGGSRYGYHGRGQADATVDCDRANPRYVEEVVGRIRSGGVLYLKAKNRSCVASLDIKKSITIVGQGYGPQQIPVLVAPPGESAIRISSGADHVILKDMYISAPRSGGMPGVEGSNTELTLQNTQVRYQGDDAAVHLSGGRLNLTENSHIIAKTRSVALAVNNASLFAENSQIATTAGGIYAVLDGDSQMQGVSIQQLADWHGFERGEGATGIEIRLDSGGSILTMNDLKVLYFSQGVSIEGAGEALLSHTLIARSDHGIVLGLNRARVIENTIIANEIGIDVQDGEAFVGRNQIANIRTAGILASATGEIRAVDNQIDPNGEGCPTLKWGSVDPSQRVCTPWYRGSEFDVPGDANDQYMFDEFWPRMTVASADGAATTAPGGPVPYNDLKSKP</sequence>
<dbReference type="AlphaFoldDB" id="F4QHB3"/>
<protein>
    <recommendedName>
        <fullName evidence="3">Right handed beta helix domain-containing protein</fullName>
    </recommendedName>
</protein>
<name>F4QHB3_9CAUL</name>
<reference evidence="2" key="1">
    <citation type="submission" date="2011-03" db="EMBL/GenBank/DDBJ databases">
        <title>Draft genome sequence of Brevundimonas diminuta.</title>
        <authorList>
            <person name="Brown P.J.B."/>
            <person name="Buechlein A."/>
            <person name="Hemmerich C."/>
            <person name="Brun Y.V."/>
        </authorList>
    </citation>
    <scope>NUCLEOTIDE SEQUENCE [LARGE SCALE GENOMIC DNA]</scope>
    <source>
        <strain evidence="2">C19</strain>
    </source>
</reference>
<keyword evidence="2" id="KW-1185">Reference proteome</keyword>
<evidence type="ECO:0000313" key="2">
    <source>
        <dbReference type="Proteomes" id="UP000006512"/>
    </source>
</evidence>
<proteinExistence type="predicted"/>
<dbReference type="InterPro" id="IPR012334">
    <property type="entry name" value="Pectin_lyas_fold"/>
</dbReference>
<dbReference type="RefSeq" id="WP_006271830.1">
    <property type="nucleotide sequence ID" value="NZ_GL883077.1"/>
</dbReference>
<accession>F4QHB3</accession>
<dbReference type="HOGENOM" id="CLU_623555_0_0_5"/>
<evidence type="ECO:0008006" key="3">
    <source>
        <dbReference type="Google" id="ProtNLM"/>
    </source>
</evidence>
<organism evidence="1 2">
    <name type="scientific">Asticcacaulis biprosthecium C19</name>
    <dbReference type="NCBI Taxonomy" id="715226"/>
    <lineage>
        <taxon>Bacteria</taxon>
        <taxon>Pseudomonadati</taxon>
        <taxon>Pseudomonadota</taxon>
        <taxon>Alphaproteobacteria</taxon>
        <taxon>Caulobacterales</taxon>
        <taxon>Caulobacteraceae</taxon>
        <taxon>Asticcacaulis</taxon>
    </lineage>
</organism>
<dbReference type="InterPro" id="IPR011050">
    <property type="entry name" value="Pectin_lyase_fold/virulence"/>
</dbReference>
<dbReference type="EMBL" id="GL883077">
    <property type="protein sequence ID" value="EGF92650.1"/>
    <property type="molecule type" value="Genomic_DNA"/>
</dbReference>
<dbReference type="Gene3D" id="2.160.20.10">
    <property type="entry name" value="Single-stranded right-handed beta-helix, Pectin lyase-like"/>
    <property type="match status" value="1"/>
</dbReference>
<dbReference type="SUPFAM" id="SSF51126">
    <property type="entry name" value="Pectin lyase-like"/>
    <property type="match status" value="1"/>
</dbReference>
<dbReference type="eggNOG" id="ENOG50335FR">
    <property type="taxonomic scope" value="Bacteria"/>
</dbReference>
<dbReference type="Proteomes" id="UP000006512">
    <property type="component" value="Unassembled WGS sequence"/>
</dbReference>